<keyword evidence="2" id="KW-1185">Reference proteome</keyword>
<dbReference type="Proteomes" id="UP000815677">
    <property type="component" value="Unassembled WGS sequence"/>
</dbReference>
<sequence>MHNQFDTGGGNKRARIPATAPRCAWAQPQVEHGSDRTDATIVHRIQHVSLEYLPASSAPPQPFLQVLSSPPCRSDFVLSLSDGMILFLLTPPPPSARAPTMAFAVNSVLAPSPQQPWLGPTKAEHIFDSSSKFCDPIQALPCLAGAFKS</sequence>
<accession>A0ABQ0LJG7</accession>
<protein>
    <submittedName>
        <fullName evidence="1">Uncharacterized protein</fullName>
    </submittedName>
</protein>
<organism evidence="1 2">
    <name type="scientific">Mycena chlorophos</name>
    <name type="common">Agaric fungus</name>
    <name type="synonym">Agaricus chlorophos</name>
    <dbReference type="NCBI Taxonomy" id="658473"/>
    <lineage>
        <taxon>Eukaryota</taxon>
        <taxon>Fungi</taxon>
        <taxon>Dikarya</taxon>
        <taxon>Basidiomycota</taxon>
        <taxon>Agaricomycotina</taxon>
        <taxon>Agaricomycetes</taxon>
        <taxon>Agaricomycetidae</taxon>
        <taxon>Agaricales</taxon>
        <taxon>Marasmiineae</taxon>
        <taxon>Mycenaceae</taxon>
        <taxon>Mycena</taxon>
    </lineage>
</organism>
<dbReference type="EMBL" id="DF847079">
    <property type="protein sequence ID" value="GAT51245.1"/>
    <property type="molecule type" value="Genomic_DNA"/>
</dbReference>
<reference evidence="1" key="1">
    <citation type="submission" date="2014-09" db="EMBL/GenBank/DDBJ databases">
        <title>Genome sequence of the luminous mushroom Mycena chlorophos for searching fungal bioluminescence genes.</title>
        <authorList>
            <person name="Tanaka Y."/>
            <person name="Kasuga D."/>
            <person name="Oba Y."/>
            <person name="Hase S."/>
            <person name="Sato K."/>
            <person name="Oba Y."/>
            <person name="Sakakibara Y."/>
        </authorList>
    </citation>
    <scope>NUCLEOTIDE SEQUENCE</scope>
</reference>
<name>A0ABQ0LJG7_MYCCL</name>
<evidence type="ECO:0000313" key="1">
    <source>
        <dbReference type="EMBL" id="GAT51245.1"/>
    </source>
</evidence>
<evidence type="ECO:0000313" key="2">
    <source>
        <dbReference type="Proteomes" id="UP000815677"/>
    </source>
</evidence>
<proteinExistence type="predicted"/>
<gene>
    <name evidence="1" type="ORF">MCHLO_08404</name>
</gene>